<evidence type="ECO:0000313" key="5">
    <source>
        <dbReference type="EMBL" id="KAJ8972248.1"/>
    </source>
</evidence>
<dbReference type="Proteomes" id="UP001162164">
    <property type="component" value="Unassembled WGS sequence"/>
</dbReference>
<comment type="similarity">
    <text evidence="1">Belongs to the FGGY kinase family.</text>
</comment>
<organism evidence="5 6">
    <name type="scientific">Molorchus minor</name>
    <dbReference type="NCBI Taxonomy" id="1323400"/>
    <lineage>
        <taxon>Eukaryota</taxon>
        <taxon>Metazoa</taxon>
        <taxon>Ecdysozoa</taxon>
        <taxon>Arthropoda</taxon>
        <taxon>Hexapoda</taxon>
        <taxon>Insecta</taxon>
        <taxon>Pterygota</taxon>
        <taxon>Neoptera</taxon>
        <taxon>Endopterygota</taxon>
        <taxon>Coleoptera</taxon>
        <taxon>Polyphaga</taxon>
        <taxon>Cucujiformia</taxon>
        <taxon>Chrysomeloidea</taxon>
        <taxon>Cerambycidae</taxon>
        <taxon>Lamiinae</taxon>
        <taxon>Monochamini</taxon>
        <taxon>Molorchus</taxon>
    </lineage>
</organism>
<keyword evidence="2" id="KW-0808">Transferase</keyword>
<dbReference type="PANTHER" id="PTHR10196">
    <property type="entry name" value="SUGAR KINASE"/>
    <property type="match status" value="1"/>
</dbReference>
<keyword evidence="3" id="KW-0418">Kinase</keyword>
<dbReference type="PANTHER" id="PTHR10196:SF68">
    <property type="entry name" value="GLYCEROL KINASE 5-RELATED"/>
    <property type="match status" value="1"/>
</dbReference>
<feature type="domain" description="Carbohydrate kinase FGGY N-terminal" evidence="4">
    <location>
        <begin position="15"/>
        <end position="188"/>
    </location>
</feature>
<dbReference type="InterPro" id="IPR018484">
    <property type="entry name" value="FGGY_N"/>
</dbReference>
<evidence type="ECO:0000259" key="4">
    <source>
        <dbReference type="Pfam" id="PF00370"/>
    </source>
</evidence>
<dbReference type="Pfam" id="PF00370">
    <property type="entry name" value="FGGY_N"/>
    <property type="match status" value="1"/>
</dbReference>
<comment type="caution">
    <text evidence="5">The sequence shown here is derived from an EMBL/GenBank/DDBJ whole genome shotgun (WGS) entry which is preliminary data.</text>
</comment>
<keyword evidence="6" id="KW-1185">Reference proteome</keyword>
<gene>
    <name evidence="5" type="ORF">NQ317_011073</name>
</gene>
<proteinExistence type="inferred from homology"/>
<evidence type="ECO:0000256" key="2">
    <source>
        <dbReference type="ARBA" id="ARBA00022679"/>
    </source>
</evidence>
<reference evidence="5" key="1">
    <citation type="journal article" date="2023" name="Insect Mol. Biol.">
        <title>Genome sequencing provides insights into the evolution of gene families encoding plant cell wall-degrading enzymes in longhorned beetles.</title>
        <authorList>
            <person name="Shin N.R."/>
            <person name="Okamura Y."/>
            <person name="Kirsch R."/>
            <person name="Pauchet Y."/>
        </authorList>
    </citation>
    <scope>NUCLEOTIDE SEQUENCE</scope>
    <source>
        <strain evidence="5">MMC_N1</strain>
    </source>
</reference>
<evidence type="ECO:0000256" key="3">
    <source>
        <dbReference type="ARBA" id="ARBA00022777"/>
    </source>
</evidence>
<name>A0ABQ9J3R6_9CUCU</name>
<evidence type="ECO:0000313" key="6">
    <source>
        <dbReference type="Proteomes" id="UP001162164"/>
    </source>
</evidence>
<protein>
    <recommendedName>
        <fullName evidence="4">Carbohydrate kinase FGGY N-terminal domain-containing protein</fullName>
    </recommendedName>
</protein>
<dbReference type="InterPro" id="IPR043129">
    <property type="entry name" value="ATPase_NBD"/>
</dbReference>
<accession>A0ABQ9J3R6</accession>
<dbReference type="Gene3D" id="3.30.420.40">
    <property type="match status" value="1"/>
</dbReference>
<sequence length="195" mass="22624">MVHFIIFFRCKNRFSEIKSLGISTQRASFITWQKDTGKYLHNFITWKDLRALKLIKEINSSWLTTVVRWIAYSAYLISRNRKYGMGSKLRFASNHVSIRLLWVLTNIPGVKEALEKDNLLFGTLDTWLIYKLTGGKLHVTDISNASATGFFDPFDLDWGIVAKLLKIPLNILPKVVDNDYNFGVTREEFLEFPLQ</sequence>
<evidence type="ECO:0000256" key="1">
    <source>
        <dbReference type="ARBA" id="ARBA00009156"/>
    </source>
</evidence>
<dbReference type="SUPFAM" id="SSF53067">
    <property type="entry name" value="Actin-like ATPase domain"/>
    <property type="match status" value="1"/>
</dbReference>
<dbReference type="EMBL" id="JAPWTJ010001374">
    <property type="protein sequence ID" value="KAJ8972248.1"/>
    <property type="molecule type" value="Genomic_DNA"/>
</dbReference>